<dbReference type="InterPro" id="IPR012878">
    <property type="entry name" value="Beta-AFase-like_GH127_cat"/>
</dbReference>
<accession>A0A918FH71</accession>
<evidence type="ECO:0000259" key="2">
    <source>
        <dbReference type="Pfam" id="PF07944"/>
    </source>
</evidence>
<dbReference type="PANTHER" id="PTHR31151">
    <property type="entry name" value="PROLINE-TRNA LIGASE (DUF1680)"/>
    <property type="match status" value="1"/>
</dbReference>
<proteinExistence type="predicted"/>
<dbReference type="Pfam" id="PF20736">
    <property type="entry name" value="Glyco_hydro127M"/>
    <property type="match status" value="1"/>
</dbReference>
<organism evidence="4 5">
    <name type="scientific">Streptomyces aurantiogriseus</name>
    <dbReference type="NCBI Taxonomy" id="66870"/>
    <lineage>
        <taxon>Bacteria</taxon>
        <taxon>Bacillati</taxon>
        <taxon>Actinomycetota</taxon>
        <taxon>Actinomycetes</taxon>
        <taxon>Kitasatosporales</taxon>
        <taxon>Streptomycetaceae</taxon>
        <taxon>Streptomyces</taxon>
    </lineage>
</organism>
<name>A0A918FH71_9ACTN</name>
<comment type="caution">
    <text evidence="4">The sequence shown here is derived from an EMBL/GenBank/DDBJ whole genome shotgun (WGS) entry which is preliminary data.</text>
</comment>
<dbReference type="RefSeq" id="WP_189941117.1">
    <property type="nucleotide sequence ID" value="NZ_BMSX01000016.1"/>
</dbReference>
<gene>
    <name evidence="4" type="ORF">GCM10010251_62580</name>
</gene>
<dbReference type="EMBL" id="BMSX01000016">
    <property type="protein sequence ID" value="GGR37442.1"/>
    <property type="molecule type" value="Genomic_DNA"/>
</dbReference>
<sequence length="724" mass="79625">MYRPPSRRRVLRLAAQTAAATPLVYALTPEVALAAAPAEAPVASLPAGPAVAALPTPPTWAVRPFPLDQVSLGDGVFRRKRDLMLDYARSYPADRILAVFRANAGLDTRGARPPGGWETSDGNLRGHYGGHFLTLVAQAYADTREAALKAKLDYLVGALGECQRALAEHGSPRPSHPGYLAAYPETQFILLESYTTYPTIWAPYYTCHKIMRGLLDAHTLAGNAQALEIAAKMGDWVHSRLGHLPKAQLERMWSIYIAGEYGGMNEVMADLYALTGREEHLAAARCFDNTALLDACAEDRDILDGRHANQHIPQFTGYLRLFDHTGEEEYAAAARNFWGMVAGPRTYSLGGTGQGEMFRARGAIAATLDDKNAETCATYNMLKLSRQLFFREPDPAYMDYYERGLTNHILASRRDAPSTSSPEVTYFVGMGPGVVRQYDNTGTCCGGTGMENHTKYQDSVYFRSADGNALYVNLYLASTLRWPERGLVIEQTSDYPAEGVRTLTFREGGGRLDLRLRVPSWATGGFTVTVNGVRQRVAAVPGSYVTLSRSWRRGDRVRISTPYRLRIERALDDPAVQSVFHGPVLLVAQSPEQGFRTFSFYKHFTLRGDLADAIRPEGRPLHFTTHGLTLAPFHIADGTRYHAYFKRSEPVVVFGTTDSGVPNRAGGDGLTFLDVLWAQAPFVTSGRFVGAVRALADDWLSAGLFTRAERDRVVAAAVGADLRR</sequence>
<dbReference type="InterPro" id="IPR006311">
    <property type="entry name" value="TAT_signal"/>
</dbReference>
<dbReference type="Proteomes" id="UP000658320">
    <property type="component" value="Unassembled WGS sequence"/>
</dbReference>
<feature type="chain" id="PRO_5038057099" description="Glycosyl hydrolase" evidence="1">
    <location>
        <begin position="35"/>
        <end position="724"/>
    </location>
</feature>
<feature type="domain" description="Non-reducing end beta-L-arabinofuranosidase-like GH127 catalytic" evidence="2">
    <location>
        <begin position="69"/>
        <end position="458"/>
    </location>
</feature>
<keyword evidence="1" id="KW-0732">Signal</keyword>
<dbReference type="PANTHER" id="PTHR31151:SF0">
    <property type="entry name" value="PROLINE-TRNA LIGASE (DUF1680)"/>
    <property type="match status" value="1"/>
</dbReference>
<feature type="domain" description="Non-reducing end beta-L-arabinofuranosidase-like GH127 middle" evidence="3">
    <location>
        <begin position="470"/>
        <end position="562"/>
    </location>
</feature>
<evidence type="ECO:0008006" key="6">
    <source>
        <dbReference type="Google" id="ProtNLM"/>
    </source>
</evidence>
<evidence type="ECO:0000259" key="3">
    <source>
        <dbReference type="Pfam" id="PF20736"/>
    </source>
</evidence>
<reference evidence="4" key="2">
    <citation type="submission" date="2020-09" db="EMBL/GenBank/DDBJ databases">
        <authorList>
            <person name="Sun Q."/>
            <person name="Ohkuma M."/>
        </authorList>
    </citation>
    <scope>NUCLEOTIDE SEQUENCE</scope>
    <source>
        <strain evidence="4">JCM 4346</strain>
    </source>
</reference>
<dbReference type="Pfam" id="PF07944">
    <property type="entry name" value="Beta-AFase-like_GH127_cat"/>
    <property type="match status" value="1"/>
</dbReference>
<reference evidence="4" key="1">
    <citation type="journal article" date="2014" name="Int. J. Syst. Evol. Microbiol.">
        <title>Complete genome sequence of Corynebacterium casei LMG S-19264T (=DSM 44701T), isolated from a smear-ripened cheese.</title>
        <authorList>
            <consortium name="US DOE Joint Genome Institute (JGI-PGF)"/>
            <person name="Walter F."/>
            <person name="Albersmeier A."/>
            <person name="Kalinowski J."/>
            <person name="Ruckert C."/>
        </authorList>
    </citation>
    <scope>NUCLEOTIDE SEQUENCE</scope>
    <source>
        <strain evidence="4">JCM 4346</strain>
    </source>
</reference>
<protein>
    <recommendedName>
        <fullName evidence="6">Glycosyl hydrolase</fullName>
    </recommendedName>
</protein>
<feature type="signal peptide" evidence="1">
    <location>
        <begin position="1"/>
        <end position="34"/>
    </location>
</feature>
<evidence type="ECO:0000313" key="5">
    <source>
        <dbReference type="Proteomes" id="UP000658320"/>
    </source>
</evidence>
<dbReference type="SUPFAM" id="SSF48208">
    <property type="entry name" value="Six-hairpin glycosidases"/>
    <property type="match status" value="1"/>
</dbReference>
<dbReference type="GO" id="GO:0005975">
    <property type="term" value="P:carbohydrate metabolic process"/>
    <property type="evidence" value="ECO:0007669"/>
    <property type="project" value="InterPro"/>
</dbReference>
<dbReference type="PROSITE" id="PS51318">
    <property type="entry name" value="TAT"/>
    <property type="match status" value="1"/>
</dbReference>
<dbReference type="AlphaFoldDB" id="A0A918FH71"/>
<evidence type="ECO:0000313" key="4">
    <source>
        <dbReference type="EMBL" id="GGR37442.1"/>
    </source>
</evidence>
<keyword evidence="5" id="KW-1185">Reference proteome</keyword>
<evidence type="ECO:0000256" key="1">
    <source>
        <dbReference type="SAM" id="SignalP"/>
    </source>
</evidence>
<dbReference type="InterPro" id="IPR049046">
    <property type="entry name" value="Beta-AFase-like_GH127_middle"/>
</dbReference>
<dbReference type="InterPro" id="IPR008928">
    <property type="entry name" value="6-hairpin_glycosidase_sf"/>
</dbReference>